<dbReference type="Proteomes" id="UP000092659">
    <property type="component" value="Chromosome"/>
</dbReference>
<evidence type="ECO:0000313" key="2">
    <source>
        <dbReference type="EMBL" id="ANP51997.1"/>
    </source>
</evidence>
<dbReference type="RefSeq" id="WP_067307393.1">
    <property type="nucleotide sequence ID" value="NZ_CP016279.1"/>
</dbReference>
<feature type="region of interest" description="Disordered" evidence="1">
    <location>
        <begin position="67"/>
        <end position="92"/>
    </location>
</feature>
<dbReference type="EMBL" id="JAGGLP010000037">
    <property type="protein sequence ID" value="MBP2055967.1"/>
    <property type="molecule type" value="Genomic_DNA"/>
</dbReference>
<protein>
    <submittedName>
        <fullName evidence="2">Uncharacterized protein</fullName>
    </submittedName>
</protein>
<proteinExistence type="predicted"/>
<reference evidence="2 4" key="1">
    <citation type="submission" date="2016-06" db="EMBL/GenBank/DDBJ databases">
        <title>Complete genome sequence of Streptomyces griseochromogenes ATCC 14511, the Blasticidin S producer.</title>
        <authorList>
            <person name="Wu L."/>
        </authorList>
    </citation>
    <scope>NUCLEOTIDE SEQUENCE [LARGE SCALE GENOMIC DNA]</scope>
    <source>
        <strain evidence="2 4">ATCC 14511</strain>
    </source>
</reference>
<dbReference type="EMBL" id="CP016279">
    <property type="protein sequence ID" value="ANP51997.1"/>
    <property type="molecule type" value="Genomic_DNA"/>
</dbReference>
<sequence length="92" mass="9732">MGRGARLPGRAPGSARRCPLLLLFLQLPEASADLGRVHTQHLAAELIELQRLLLGCLGELPEEPLLGPVPGTGHAPELPSTFTAPAAAGRWR</sequence>
<name>A0A1B1AZL8_9ACTN</name>
<evidence type="ECO:0000256" key="1">
    <source>
        <dbReference type="SAM" id="MobiDB-lite"/>
    </source>
</evidence>
<organism evidence="2 4">
    <name type="scientific">Streptomyces griseochromogenes</name>
    <dbReference type="NCBI Taxonomy" id="68214"/>
    <lineage>
        <taxon>Bacteria</taxon>
        <taxon>Bacillati</taxon>
        <taxon>Actinomycetota</taxon>
        <taxon>Actinomycetes</taxon>
        <taxon>Kitasatosporales</taxon>
        <taxon>Streptomycetaceae</taxon>
        <taxon>Streptomyces</taxon>
    </lineage>
</organism>
<keyword evidence="5" id="KW-1185">Reference proteome</keyword>
<accession>A0A1B1AZL8</accession>
<dbReference type="AlphaFoldDB" id="A0A1B1AZL8"/>
<dbReference type="Proteomes" id="UP001519309">
    <property type="component" value="Unassembled WGS sequence"/>
</dbReference>
<evidence type="ECO:0000313" key="3">
    <source>
        <dbReference type="EMBL" id="MBP2055967.1"/>
    </source>
</evidence>
<dbReference type="KEGG" id="sgs:AVL59_22635"/>
<evidence type="ECO:0000313" key="4">
    <source>
        <dbReference type="Proteomes" id="UP000092659"/>
    </source>
</evidence>
<gene>
    <name evidence="2" type="ORF">AVL59_22635</name>
    <name evidence="3" type="ORF">J2Z21_008984</name>
</gene>
<evidence type="ECO:0000313" key="5">
    <source>
        <dbReference type="Proteomes" id="UP001519309"/>
    </source>
</evidence>
<reference evidence="3 5" key="2">
    <citation type="submission" date="2021-03" db="EMBL/GenBank/DDBJ databases">
        <title>Genomic Encyclopedia of Type Strains, Phase IV (KMG-IV): sequencing the most valuable type-strain genomes for metagenomic binning, comparative biology and taxonomic classification.</title>
        <authorList>
            <person name="Goeker M."/>
        </authorList>
    </citation>
    <scope>NUCLEOTIDE SEQUENCE [LARGE SCALE GENOMIC DNA]</scope>
    <source>
        <strain evidence="3 5">DSM 40499</strain>
    </source>
</reference>